<protein>
    <submittedName>
        <fullName evidence="3">Metallo-dependent phosphatase-like protein</fullName>
    </submittedName>
</protein>
<reference evidence="3" key="1">
    <citation type="submission" date="2020-11" db="EMBL/GenBank/DDBJ databases">
        <authorList>
            <consortium name="DOE Joint Genome Institute"/>
            <person name="Ahrendt S."/>
            <person name="Riley R."/>
            <person name="Andreopoulos W."/>
            <person name="Labutti K."/>
            <person name="Pangilinan J."/>
            <person name="Ruiz-Duenas F.J."/>
            <person name="Barrasa J.M."/>
            <person name="Sanchez-Garcia M."/>
            <person name="Camarero S."/>
            <person name="Miyauchi S."/>
            <person name="Serrano A."/>
            <person name="Linde D."/>
            <person name="Babiker R."/>
            <person name="Drula E."/>
            <person name="Ayuso-Fernandez I."/>
            <person name="Pacheco R."/>
            <person name="Padilla G."/>
            <person name="Ferreira P."/>
            <person name="Barriuso J."/>
            <person name="Kellner H."/>
            <person name="Castanera R."/>
            <person name="Alfaro M."/>
            <person name="Ramirez L."/>
            <person name="Pisabarro A.G."/>
            <person name="Kuo A."/>
            <person name="Tritt A."/>
            <person name="Lipzen A."/>
            <person name="He G."/>
            <person name="Yan M."/>
            <person name="Ng V."/>
            <person name="Cullen D."/>
            <person name="Martin F."/>
            <person name="Rosso M.-N."/>
            <person name="Henrissat B."/>
            <person name="Hibbett D."/>
            <person name="Martinez A.T."/>
            <person name="Grigoriev I.V."/>
        </authorList>
    </citation>
    <scope>NUCLEOTIDE SEQUENCE</scope>
    <source>
        <strain evidence="3">CBS 506.95</strain>
    </source>
</reference>
<dbReference type="PANTHER" id="PTHR11575:SF22">
    <property type="entry name" value="ADL392WP"/>
    <property type="match status" value="1"/>
</dbReference>
<dbReference type="GO" id="GO:0005829">
    <property type="term" value="C:cytosol"/>
    <property type="evidence" value="ECO:0007669"/>
    <property type="project" value="TreeGrafter"/>
</dbReference>
<feature type="domain" description="Putative 5'-nucleotidase C-terminal" evidence="2">
    <location>
        <begin position="383"/>
        <end position="586"/>
    </location>
</feature>
<dbReference type="Proteomes" id="UP000807306">
    <property type="component" value="Unassembled WGS sequence"/>
</dbReference>
<keyword evidence="4" id="KW-1185">Reference proteome</keyword>
<dbReference type="FunFam" id="3.60.21.10:FF:000043">
    <property type="entry name" value="Ser/Thr protein phosphatase family"/>
    <property type="match status" value="1"/>
</dbReference>
<evidence type="ECO:0000256" key="1">
    <source>
        <dbReference type="SAM" id="SignalP"/>
    </source>
</evidence>
<dbReference type="InterPro" id="IPR006179">
    <property type="entry name" value="5_nucleotidase/apyrase"/>
</dbReference>
<gene>
    <name evidence="3" type="ORF">CPB83DRAFT_893275</name>
</gene>
<dbReference type="Pfam" id="PF21953">
    <property type="entry name" value="NadN_nucleosid_C"/>
    <property type="match status" value="1"/>
</dbReference>
<name>A0A9P6EIM9_9AGAR</name>
<sequence length="624" mass="69688">MHLQHHFTRLALLLGLAFSSHYADACAHDDNHDHAERATPSVPLPPPTRPLVWGDVNIIHTTDSHGWLLGHQKKSFPEPNYSGDLGDFSSFVAHMKDIAIQKDVDILLVDTGDLHDGTGLVDGSPGSGFDAHDANEFFKQLPYDVLAIGNHELYKYNNTLNMHKYFTPHFQGRYLSSNANLTYSDEGGQAVNTPVGDRFAKFTTRKGRKVTALGVLFDFKDNAKGTTVQKVGDMVKESWFKAAIKDEPDFFLLAGHMPVIGDKWPLVFNAIRAIHPHTPILILGGHTHIRDCTQLDGRSMALESGRYMETVGWMSVNLDQRGSSADLAFSRRYLDPNRVTYEYHTKQSNQTFDTPNGLSITTGLKALAKKYGLDRLFGNVPKDYTINQAPYPGNGSLLSLFIEQALPFVLGLNNTLTSNLTTPSVVIVNSELQRFDIYAGPFTKDDQISASPFVDRFLHVPNVKLGIAKQVIRALNGAGENTKKLYRPQVLLEMERTTNARGEVNAAYRRWLKEMASRDQVEANARDLTLGYVTKDSCPGIGDDTPHTPLPYHDVPEYISSTPPPSLPDNATVDLVFVDFFVKNIVSVLNQLQRETIYTVDDAKLYSDVLSNEVWTIYARHKWN</sequence>
<feature type="signal peptide" evidence="1">
    <location>
        <begin position="1"/>
        <end position="25"/>
    </location>
</feature>
<dbReference type="InterPro" id="IPR029052">
    <property type="entry name" value="Metallo-depent_PP-like"/>
</dbReference>
<dbReference type="Gene3D" id="3.90.780.10">
    <property type="entry name" value="5'-Nucleotidase, C-terminal domain"/>
    <property type="match status" value="2"/>
</dbReference>
<dbReference type="InterPro" id="IPR041823">
    <property type="entry name" value="YHR202W_N"/>
</dbReference>
<dbReference type="EMBL" id="MU157844">
    <property type="protein sequence ID" value="KAF9529762.1"/>
    <property type="molecule type" value="Genomic_DNA"/>
</dbReference>
<proteinExistence type="predicted"/>
<organism evidence="3 4">
    <name type="scientific">Crepidotus variabilis</name>
    <dbReference type="NCBI Taxonomy" id="179855"/>
    <lineage>
        <taxon>Eukaryota</taxon>
        <taxon>Fungi</taxon>
        <taxon>Dikarya</taxon>
        <taxon>Basidiomycota</taxon>
        <taxon>Agaricomycotina</taxon>
        <taxon>Agaricomycetes</taxon>
        <taxon>Agaricomycetidae</taxon>
        <taxon>Agaricales</taxon>
        <taxon>Agaricineae</taxon>
        <taxon>Crepidotaceae</taxon>
        <taxon>Crepidotus</taxon>
    </lineage>
</organism>
<evidence type="ECO:0000259" key="2">
    <source>
        <dbReference type="Pfam" id="PF21953"/>
    </source>
</evidence>
<dbReference type="CDD" id="cd07407">
    <property type="entry name" value="MPP_YHR202W_N"/>
    <property type="match status" value="1"/>
</dbReference>
<dbReference type="GO" id="GO:0005576">
    <property type="term" value="C:extracellular region"/>
    <property type="evidence" value="ECO:0007669"/>
    <property type="project" value="UniProtKB-ARBA"/>
</dbReference>
<dbReference type="AlphaFoldDB" id="A0A9P6EIM9"/>
<dbReference type="InterPro" id="IPR053828">
    <property type="entry name" value="Nucleosidase_C"/>
</dbReference>
<accession>A0A9P6EIM9</accession>
<evidence type="ECO:0000313" key="4">
    <source>
        <dbReference type="Proteomes" id="UP000807306"/>
    </source>
</evidence>
<dbReference type="Gene3D" id="3.60.21.10">
    <property type="match status" value="1"/>
</dbReference>
<keyword evidence="1" id="KW-0732">Signal</keyword>
<dbReference type="GO" id="GO:0009166">
    <property type="term" value="P:nucleotide catabolic process"/>
    <property type="evidence" value="ECO:0007669"/>
    <property type="project" value="InterPro"/>
</dbReference>
<comment type="caution">
    <text evidence="3">The sequence shown here is derived from an EMBL/GenBank/DDBJ whole genome shotgun (WGS) entry which is preliminary data.</text>
</comment>
<dbReference type="SUPFAM" id="SSF56300">
    <property type="entry name" value="Metallo-dependent phosphatases"/>
    <property type="match status" value="1"/>
</dbReference>
<dbReference type="InterPro" id="IPR036907">
    <property type="entry name" value="5'-Nucleotdase_C_sf"/>
</dbReference>
<dbReference type="SUPFAM" id="SSF55816">
    <property type="entry name" value="5'-nucleotidase (syn. UDP-sugar hydrolase), C-terminal domain"/>
    <property type="match status" value="1"/>
</dbReference>
<dbReference type="PANTHER" id="PTHR11575">
    <property type="entry name" value="5'-NUCLEOTIDASE-RELATED"/>
    <property type="match status" value="1"/>
</dbReference>
<dbReference type="GO" id="GO:0016787">
    <property type="term" value="F:hydrolase activity"/>
    <property type="evidence" value="ECO:0007669"/>
    <property type="project" value="InterPro"/>
</dbReference>
<dbReference type="PIRSF" id="PIRSF017316">
    <property type="entry name" value="Pesterase_C1039"/>
    <property type="match status" value="1"/>
</dbReference>
<evidence type="ECO:0000313" key="3">
    <source>
        <dbReference type="EMBL" id="KAF9529762.1"/>
    </source>
</evidence>
<dbReference type="OrthoDB" id="7722975at2759"/>
<dbReference type="InterPro" id="IPR014485">
    <property type="entry name" value="Pesterase_C1039"/>
</dbReference>
<feature type="chain" id="PRO_5040189164" evidence="1">
    <location>
        <begin position="26"/>
        <end position="624"/>
    </location>
</feature>